<keyword evidence="1" id="KW-0732">Signal</keyword>
<evidence type="ECO:0000313" key="4">
    <source>
        <dbReference type="Proteomes" id="UP000595823"/>
    </source>
</evidence>
<reference evidence="3 4" key="1">
    <citation type="submission" date="2020-06" db="EMBL/GenBank/DDBJ databases">
        <title>Genomic analysis of Salicibibacter sp. NKC5-3.</title>
        <authorList>
            <person name="Oh Y.J."/>
        </authorList>
    </citation>
    <scope>NUCLEOTIDE SEQUENCE [LARGE SCALE GENOMIC DNA]</scope>
    <source>
        <strain evidence="3 4">NKC5-3</strain>
    </source>
</reference>
<accession>A0A7T7CC92</accession>
<feature type="chain" id="PRO_5038471555" description="Bacterial Ig-like domain-containing protein" evidence="1">
    <location>
        <begin position="22"/>
        <end position="158"/>
    </location>
</feature>
<dbReference type="AlphaFoldDB" id="A0A7T7CC92"/>
<sequence>MKKRWMVMVLLGLIIASACQSNSLSTLDEPVPDQKQPSSADGLSIVLEQTEYPEAPDTMQVTLKNVSEDTYEYGEFFQLEQNLDGKWYIVQYSDAVFYQNPRFTNMGVHLQPGDTVTQIYSPETLDLQLPEGTYRLVKTFTHSDPTYTVSIAAPFRVH</sequence>
<evidence type="ECO:0000259" key="2">
    <source>
        <dbReference type="Pfam" id="PF20251"/>
    </source>
</evidence>
<feature type="domain" description="Bacterial Ig-like" evidence="2">
    <location>
        <begin position="41"/>
        <end position="145"/>
    </location>
</feature>
<dbReference type="Pfam" id="PF20251">
    <property type="entry name" value="Big_14"/>
    <property type="match status" value="1"/>
</dbReference>
<gene>
    <name evidence="3" type="ORF">HUG15_14745</name>
</gene>
<proteinExistence type="predicted"/>
<dbReference type="EMBL" id="CP054705">
    <property type="protein sequence ID" value="QQK76698.1"/>
    <property type="molecule type" value="Genomic_DNA"/>
</dbReference>
<feature type="signal peptide" evidence="1">
    <location>
        <begin position="1"/>
        <end position="21"/>
    </location>
</feature>
<dbReference type="KEGG" id="scia:HUG15_14745"/>
<keyword evidence="4" id="KW-1185">Reference proteome</keyword>
<evidence type="ECO:0000313" key="3">
    <source>
        <dbReference type="EMBL" id="QQK76698.1"/>
    </source>
</evidence>
<dbReference type="Proteomes" id="UP000595823">
    <property type="component" value="Chromosome"/>
</dbReference>
<protein>
    <recommendedName>
        <fullName evidence="2">Bacterial Ig-like domain-containing protein</fullName>
    </recommendedName>
</protein>
<name>A0A7T7CC92_9BACI</name>
<organism evidence="3 4">
    <name type="scientific">Salicibibacter cibarius</name>
    <dbReference type="NCBI Taxonomy" id="2743000"/>
    <lineage>
        <taxon>Bacteria</taxon>
        <taxon>Bacillati</taxon>
        <taxon>Bacillota</taxon>
        <taxon>Bacilli</taxon>
        <taxon>Bacillales</taxon>
        <taxon>Bacillaceae</taxon>
        <taxon>Salicibibacter</taxon>
    </lineage>
</organism>
<dbReference type="PROSITE" id="PS51257">
    <property type="entry name" value="PROKAR_LIPOPROTEIN"/>
    <property type="match status" value="1"/>
</dbReference>
<dbReference type="RefSeq" id="WP_200123825.1">
    <property type="nucleotide sequence ID" value="NZ_CP054705.1"/>
</dbReference>
<evidence type="ECO:0000256" key="1">
    <source>
        <dbReference type="SAM" id="SignalP"/>
    </source>
</evidence>
<dbReference type="InterPro" id="IPR046878">
    <property type="entry name" value="Big_14"/>
</dbReference>